<dbReference type="InterPro" id="IPR057135">
    <property type="entry name" value="At4g27190-like_LRR"/>
</dbReference>
<reference evidence="3 4" key="1">
    <citation type="journal article" date="2022" name="Nat. Genet.">
        <title>Improved pea reference genome and pan-genome highlight genomic features and evolutionary characteristics.</title>
        <authorList>
            <person name="Yang T."/>
            <person name="Liu R."/>
            <person name="Luo Y."/>
            <person name="Hu S."/>
            <person name="Wang D."/>
            <person name="Wang C."/>
            <person name="Pandey M.K."/>
            <person name="Ge S."/>
            <person name="Xu Q."/>
            <person name="Li N."/>
            <person name="Li G."/>
            <person name="Huang Y."/>
            <person name="Saxena R.K."/>
            <person name="Ji Y."/>
            <person name="Li M."/>
            <person name="Yan X."/>
            <person name="He Y."/>
            <person name="Liu Y."/>
            <person name="Wang X."/>
            <person name="Xiang C."/>
            <person name="Varshney R.K."/>
            <person name="Ding H."/>
            <person name="Gao S."/>
            <person name="Zong X."/>
        </authorList>
    </citation>
    <scope>NUCLEOTIDE SEQUENCE [LARGE SCALE GENOMIC DNA]</scope>
    <source>
        <strain evidence="3 4">cv. Zhongwan 6</strain>
    </source>
</reference>
<evidence type="ECO:0000256" key="1">
    <source>
        <dbReference type="ARBA" id="ARBA00022821"/>
    </source>
</evidence>
<dbReference type="PANTHER" id="PTHR33463:SF187">
    <property type="entry name" value="AND NB-ARC DOMAIN DISEASE RESISTANCE PROTEIN, PUTATIVE-RELATED"/>
    <property type="match status" value="1"/>
</dbReference>
<dbReference type="AlphaFoldDB" id="A0A9D4Y248"/>
<dbReference type="InterPro" id="IPR050905">
    <property type="entry name" value="Plant_NBS-LRR"/>
</dbReference>
<evidence type="ECO:0000259" key="2">
    <source>
        <dbReference type="Pfam" id="PF23247"/>
    </source>
</evidence>
<dbReference type="PANTHER" id="PTHR33463">
    <property type="entry name" value="NB-ARC DOMAIN-CONTAINING PROTEIN-RELATED"/>
    <property type="match status" value="1"/>
</dbReference>
<evidence type="ECO:0000313" key="4">
    <source>
        <dbReference type="Proteomes" id="UP001058974"/>
    </source>
</evidence>
<dbReference type="EMBL" id="JAMSHJ010000003">
    <property type="protein sequence ID" value="KAI5431698.1"/>
    <property type="molecule type" value="Genomic_DNA"/>
</dbReference>
<gene>
    <name evidence="3" type="ORF">KIW84_035751</name>
</gene>
<accession>A0A9D4Y248</accession>
<keyword evidence="4" id="KW-1185">Reference proteome</keyword>
<dbReference type="Pfam" id="PF23247">
    <property type="entry name" value="LRR_RPS2"/>
    <property type="match status" value="1"/>
</dbReference>
<protein>
    <recommendedName>
        <fullName evidence="2">Disease resistance protein At4g27190-like leucine-rich repeats domain-containing protein</fullName>
    </recommendedName>
</protein>
<dbReference type="Proteomes" id="UP001058974">
    <property type="component" value="Chromosome 3"/>
</dbReference>
<feature type="domain" description="Disease resistance protein At4g27190-like leucine-rich repeats" evidence="2">
    <location>
        <begin position="134"/>
        <end position="239"/>
    </location>
</feature>
<evidence type="ECO:0000313" key="3">
    <source>
        <dbReference type="EMBL" id="KAI5431698.1"/>
    </source>
</evidence>
<comment type="caution">
    <text evidence="3">The sequence shown here is derived from an EMBL/GenBank/DDBJ whole genome shotgun (WGS) entry which is preliminary data.</text>
</comment>
<name>A0A9D4Y248_PEA</name>
<dbReference type="Gramene" id="Psat03G0575100-T1">
    <property type="protein sequence ID" value="KAI5431698.1"/>
    <property type="gene ID" value="KIW84_035751"/>
</dbReference>
<keyword evidence="1" id="KW-0611">Plant defense</keyword>
<sequence>MGSYHLVFRNALSNERFFINFNDLNRIIPGYSWNKTLQFGDCAQFHTLPKDLTCLNIDANDNLICLCDALSYNPSSSLSRIGLYNCLQLNNLICFSGSCSFCTNILNLEVLKIENLASLTGVCRDNVVGGRSLLQRGIFSFLTEFYITKCHLIERLLTPRLVQQLQNLEKLRVTNCDSMLEIFEGNNSDANDCTNIALPKLTGLTLLTLPQLNTVCRGSILCGSSLKVRIKNCPKLQRLRELLIPWPMKPEQGSVFDSAQQPAHIKMFRRIGFGSQDSTSVFAVCSRTPYHVSN</sequence>
<organism evidence="3 4">
    <name type="scientific">Pisum sativum</name>
    <name type="common">Garden pea</name>
    <name type="synonym">Lathyrus oleraceus</name>
    <dbReference type="NCBI Taxonomy" id="3888"/>
    <lineage>
        <taxon>Eukaryota</taxon>
        <taxon>Viridiplantae</taxon>
        <taxon>Streptophyta</taxon>
        <taxon>Embryophyta</taxon>
        <taxon>Tracheophyta</taxon>
        <taxon>Spermatophyta</taxon>
        <taxon>Magnoliopsida</taxon>
        <taxon>eudicotyledons</taxon>
        <taxon>Gunneridae</taxon>
        <taxon>Pentapetalae</taxon>
        <taxon>rosids</taxon>
        <taxon>fabids</taxon>
        <taxon>Fabales</taxon>
        <taxon>Fabaceae</taxon>
        <taxon>Papilionoideae</taxon>
        <taxon>50 kb inversion clade</taxon>
        <taxon>NPAAA clade</taxon>
        <taxon>Hologalegina</taxon>
        <taxon>IRL clade</taxon>
        <taxon>Fabeae</taxon>
        <taxon>Lathyrus</taxon>
    </lineage>
</organism>
<proteinExistence type="predicted"/>